<dbReference type="SUPFAM" id="SSF103473">
    <property type="entry name" value="MFS general substrate transporter"/>
    <property type="match status" value="1"/>
</dbReference>
<dbReference type="Proteomes" id="UP001270362">
    <property type="component" value="Unassembled WGS sequence"/>
</dbReference>
<dbReference type="GO" id="GO:0022857">
    <property type="term" value="F:transmembrane transporter activity"/>
    <property type="evidence" value="ECO:0007669"/>
    <property type="project" value="InterPro"/>
</dbReference>
<keyword evidence="2 6" id="KW-0812">Transmembrane</keyword>
<reference evidence="8" key="1">
    <citation type="journal article" date="2023" name="Mol. Phylogenet. Evol.">
        <title>Genome-scale phylogeny and comparative genomics of the fungal order Sordariales.</title>
        <authorList>
            <person name="Hensen N."/>
            <person name="Bonometti L."/>
            <person name="Westerberg I."/>
            <person name="Brannstrom I.O."/>
            <person name="Guillou S."/>
            <person name="Cros-Aarteil S."/>
            <person name="Calhoun S."/>
            <person name="Haridas S."/>
            <person name="Kuo A."/>
            <person name="Mondo S."/>
            <person name="Pangilinan J."/>
            <person name="Riley R."/>
            <person name="LaButti K."/>
            <person name="Andreopoulos B."/>
            <person name="Lipzen A."/>
            <person name="Chen C."/>
            <person name="Yan M."/>
            <person name="Daum C."/>
            <person name="Ng V."/>
            <person name="Clum A."/>
            <person name="Steindorff A."/>
            <person name="Ohm R.A."/>
            <person name="Martin F."/>
            <person name="Silar P."/>
            <person name="Natvig D.O."/>
            <person name="Lalanne C."/>
            <person name="Gautier V."/>
            <person name="Ament-Velasquez S.L."/>
            <person name="Kruys A."/>
            <person name="Hutchinson M.I."/>
            <person name="Powell A.J."/>
            <person name="Barry K."/>
            <person name="Miller A.N."/>
            <person name="Grigoriev I.V."/>
            <person name="Debuchy R."/>
            <person name="Gladieux P."/>
            <person name="Hiltunen Thoren M."/>
            <person name="Johannesson H."/>
        </authorList>
    </citation>
    <scope>NUCLEOTIDE SEQUENCE</scope>
    <source>
        <strain evidence="8">CBS 314.62</strain>
    </source>
</reference>
<feature type="transmembrane region" description="Helical" evidence="6">
    <location>
        <begin position="385"/>
        <end position="409"/>
    </location>
</feature>
<proteinExistence type="predicted"/>
<reference evidence="8" key="2">
    <citation type="submission" date="2023-06" db="EMBL/GenBank/DDBJ databases">
        <authorList>
            <consortium name="Lawrence Berkeley National Laboratory"/>
            <person name="Haridas S."/>
            <person name="Hensen N."/>
            <person name="Bonometti L."/>
            <person name="Westerberg I."/>
            <person name="Brannstrom I.O."/>
            <person name="Guillou S."/>
            <person name="Cros-Aarteil S."/>
            <person name="Calhoun S."/>
            <person name="Kuo A."/>
            <person name="Mondo S."/>
            <person name="Pangilinan J."/>
            <person name="Riley R."/>
            <person name="Labutti K."/>
            <person name="Andreopoulos B."/>
            <person name="Lipzen A."/>
            <person name="Chen C."/>
            <person name="Yanf M."/>
            <person name="Daum C."/>
            <person name="Ng V."/>
            <person name="Clum A."/>
            <person name="Steindorff A."/>
            <person name="Ohm R."/>
            <person name="Martin F."/>
            <person name="Silar P."/>
            <person name="Natvig D."/>
            <person name="Lalanne C."/>
            <person name="Gautier V."/>
            <person name="Ament-Velasquez S.L."/>
            <person name="Kruys A."/>
            <person name="Hutchinson M.I."/>
            <person name="Powell A.J."/>
            <person name="Barry K."/>
            <person name="Miller A.N."/>
            <person name="Grigoriev I.V."/>
            <person name="Debuchy R."/>
            <person name="Gladieux P."/>
            <person name="Thoren M.H."/>
            <person name="Johannesson H."/>
        </authorList>
    </citation>
    <scope>NUCLEOTIDE SEQUENCE</scope>
    <source>
        <strain evidence="8">CBS 314.62</strain>
    </source>
</reference>
<feature type="compositionally biased region" description="Basic and acidic residues" evidence="5">
    <location>
        <begin position="1"/>
        <end position="11"/>
    </location>
</feature>
<feature type="transmembrane region" description="Helical" evidence="6">
    <location>
        <begin position="218"/>
        <end position="240"/>
    </location>
</feature>
<dbReference type="GO" id="GO:0016020">
    <property type="term" value="C:membrane"/>
    <property type="evidence" value="ECO:0007669"/>
    <property type="project" value="UniProtKB-SubCell"/>
</dbReference>
<evidence type="ECO:0000313" key="8">
    <source>
        <dbReference type="EMBL" id="KAK3688559.1"/>
    </source>
</evidence>
<feature type="transmembrane region" description="Helical" evidence="6">
    <location>
        <begin position="90"/>
        <end position="109"/>
    </location>
</feature>
<comment type="caution">
    <text evidence="8">The sequence shown here is derived from an EMBL/GenBank/DDBJ whole genome shotgun (WGS) entry which is preliminary data.</text>
</comment>
<dbReference type="InterPro" id="IPR011701">
    <property type="entry name" value="MFS"/>
</dbReference>
<evidence type="ECO:0000256" key="2">
    <source>
        <dbReference type="ARBA" id="ARBA00022692"/>
    </source>
</evidence>
<feature type="transmembrane region" description="Helical" evidence="6">
    <location>
        <begin position="564"/>
        <end position="586"/>
    </location>
</feature>
<feature type="transmembrane region" description="Helical" evidence="6">
    <location>
        <begin position="534"/>
        <end position="558"/>
    </location>
</feature>
<feature type="transmembrane region" description="Helical" evidence="6">
    <location>
        <begin position="286"/>
        <end position="308"/>
    </location>
</feature>
<dbReference type="AlphaFoldDB" id="A0AAE0XAC0"/>
<accession>A0AAE0XAC0</accession>
<name>A0AAE0XAC0_9PEZI</name>
<dbReference type="Gene3D" id="1.20.1250.20">
    <property type="entry name" value="MFS general substrate transporter like domains"/>
    <property type="match status" value="1"/>
</dbReference>
<feature type="transmembrane region" description="Helical" evidence="6">
    <location>
        <begin position="260"/>
        <end position="280"/>
    </location>
</feature>
<dbReference type="EMBL" id="JAULSO010000002">
    <property type="protein sequence ID" value="KAK3688559.1"/>
    <property type="molecule type" value="Genomic_DNA"/>
</dbReference>
<dbReference type="PROSITE" id="PS50850">
    <property type="entry name" value="MFS"/>
    <property type="match status" value="1"/>
</dbReference>
<feature type="transmembrane region" description="Helical" evidence="6">
    <location>
        <begin position="157"/>
        <end position="179"/>
    </location>
</feature>
<feature type="compositionally biased region" description="Acidic residues" evidence="5">
    <location>
        <begin position="613"/>
        <end position="622"/>
    </location>
</feature>
<dbReference type="InterPro" id="IPR020846">
    <property type="entry name" value="MFS_dom"/>
</dbReference>
<gene>
    <name evidence="8" type="ORF">B0T22DRAFT_157467</name>
</gene>
<keyword evidence="3 6" id="KW-1133">Transmembrane helix</keyword>
<feature type="compositionally biased region" description="Basic and acidic residues" evidence="5">
    <location>
        <begin position="602"/>
        <end position="612"/>
    </location>
</feature>
<evidence type="ECO:0000256" key="6">
    <source>
        <dbReference type="SAM" id="Phobius"/>
    </source>
</evidence>
<dbReference type="PROSITE" id="PS00216">
    <property type="entry name" value="SUGAR_TRANSPORT_1"/>
    <property type="match status" value="1"/>
</dbReference>
<evidence type="ECO:0000256" key="1">
    <source>
        <dbReference type="ARBA" id="ARBA00004141"/>
    </source>
</evidence>
<feature type="transmembrane region" description="Helical" evidence="6">
    <location>
        <begin position="191"/>
        <end position="212"/>
    </location>
</feature>
<feature type="region of interest" description="Disordered" evidence="5">
    <location>
        <begin position="595"/>
        <end position="622"/>
    </location>
</feature>
<feature type="region of interest" description="Disordered" evidence="5">
    <location>
        <begin position="1"/>
        <end position="70"/>
    </location>
</feature>
<keyword evidence="9" id="KW-1185">Reference proteome</keyword>
<feature type="domain" description="Major facilitator superfamily (MFS) profile" evidence="7">
    <location>
        <begin position="98"/>
        <end position="591"/>
    </location>
</feature>
<feature type="transmembrane region" description="Helical" evidence="6">
    <location>
        <begin position="429"/>
        <end position="447"/>
    </location>
</feature>
<evidence type="ECO:0000256" key="4">
    <source>
        <dbReference type="ARBA" id="ARBA00023136"/>
    </source>
</evidence>
<dbReference type="InterPro" id="IPR036259">
    <property type="entry name" value="MFS_trans_sf"/>
</dbReference>
<evidence type="ECO:0000259" key="7">
    <source>
        <dbReference type="PROSITE" id="PS50850"/>
    </source>
</evidence>
<evidence type="ECO:0000256" key="3">
    <source>
        <dbReference type="ARBA" id="ARBA00022989"/>
    </source>
</evidence>
<feature type="transmembrane region" description="Helical" evidence="6">
    <location>
        <begin position="500"/>
        <end position="522"/>
    </location>
</feature>
<dbReference type="PANTHER" id="PTHR23507">
    <property type="entry name" value="ZGC:174356"/>
    <property type="match status" value="1"/>
</dbReference>
<evidence type="ECO:0000256" key="5">
    <source>
        <dbReference type="SAM" id="MobiDB-lite"/>
    </source>
</evidence>
<comment type="subcellular location">
    <subcellularLocation>
        <location evidence="1">Membrane</location>
        <topology evidence="1">Multi-pass membrane protein</topology>
    </subcellularLocation>
</comment>
<dbReference type="Pfam" id="PF07690">
    <property type="entry name" value="MFS_1"/>
    <property type="match status" value="2"/>
</dbReference>
<keyword evidence="4 6" id="KW-0472">Membrane</keyword>
<dbReference type="PANTHER" id="PTHR23507:SF40">
    <property type="entry name" value="TETRACYCLINE-EFFLUX TRANSPORTER"/>
    <property type="match status" value="1"/>
</dbReference>
<sequence length="622" mass="67416">MPPLAGDRDTDAGSSGDVSVIGSESGYRMDGAHDHGIGNDDSVDADVTEATGLLGNSGPGAGDDGSPRRQSTWVGLEDFDHLPRWRRPSVWWLLGPYSLFTLAFGASLVPKLYLLIDLICARYFADRSAADPDFVFTPIVRGGNNEQCQNADVQRQVAAFTLIISVMVGALSSISAPKLGALSDRYGRKHMMVICSFGGVVGEVVTILAAKYPETVHYNWILFGSFFDGLSGSFTAGSVLSHSYTSDCTPPSKRGVSIGYLHSCLFTGLALGPLMAGYMIEWTHSLVSIFYITLGCHIWFILFIYFVIPESLSKKRQHIAREKFAKEQQIPGPVPEWAVAISSWIPFGGNNFGEAIRSLNTANPFAPLAILFPRGPGSARLRRNLITLAIVDMAILGAAMSSGTVTILYTEYVFGWGTFESSRFISLTSFVRVFVLMGIFPIINYIFRSRHASRRRRESSVPLVETNAGADEVDIWILRAALLSDVIGVAGYIFVRSSQLFVVCAVITAFGGLGSATIQAVLSKHVPAERVGQLLGATGLLHALSRIIAPLIFNGLYAATIKTFPQAFFVLLATVFAAALLATFLLRPHVFMTEDDEPAPPPRDDLRSRQDGAEDAEIIPGL</sequence>
<organism evidence="8 9">
    <name type="scientific">Podospora appendiculata</name>
    <dbReference type="NCBI Taxonomy" id="314037"/>
    <lineage>
        <taxon>Eukaryota</taxon>
        <taxon>Fungi</taxon>
        <taxon>Dikarya</taxon>
        <taxon>Ascomycota</taxon>
        <taxon>Pezizomycotina</taxon>
        <taxon>Sordariomycetes</taxon>
        <taxon>Sordariomycetidae</taxon>
        <taxon>Sordariales</taxon>
        <taxon>Podosporaceae</taxon>
        <taxon>Podospora</taxon>
    </lineage>
</organism>
<protein>
    <submittedName>
        <fullName evidence="8">Major facilitator superfamily domain-containing protein</fullName>
    </submittedName>
</protein>
<evidence type="ECO:0000313" key="9">
    <source>
        <dbReference type="Proteomes" id="UP001270362"/>
    </source>
</evidence>
<dbReference type="InterPro" id="IPR005829">
    <property type="entry name" value="Sugar_transporter_CS"/>
</dbReference>